<evidence type="ECO:0000256" key="1">
    <source>
        <dbReference type="SAM" id="Phobius"/>
    </source>
</evidence>
<dbReference type="Proteomes" id="UP000095657">
    <property type="component" value="Unassembled WGS sequence"/>
</dbReference>
<keyword evidence="1" id="KW-0472">Membrane</keyword>
<dbReference type="STRING" id="47678.ERS852494_03684"/>
<accession>A0A174WNC9</accession>
<keyword evidence="1" id="KW-0812">Transmembrane</keyword>
<evidence type="ECO:0000313" key="5">
    <source>
        <dbReference type="Proteomes" id="UP000095725"/>
    </source>
</evidence>
<keyword evidence="1" id="KW-1133">Transmembrane helix</keyword>
<organism evidence="3 5">
    <name type="scientific">Bacteroides caccae</name>
    <dbReference type="NCBI Taxonomy" id="47678"/>
    <lineage>
        <taxon>Bacteria</taxon>
        <taxon>Pseudomonadati</taxon>
        <taxon>Bacteroidota</taxon>
        <taxon>Bacteroidia</taxon>
        <taxon>Bacteroidales</taxon>
        <taxon>Bacteroidaceae</taxon>
        <taxon>Bacteroides</taxon>
    </lineage>
</organism>
<proteinExistence type="predicted"/>
<gene>
    <name evidence="2" type="ORF">ERS852494_03684</name>
    <name evidence="3" type="ORF">ERS852558_03462</name>
</gene>
<evidence type="ECO:0000313" key="2">
    <source>
        <dbReference type="EMBL" id="CUQ00996.1"/>
    </source>
</evidence>
<evidence type="ECO:0000313" key="4">
    <source>
        <dbReference type="Proteomes" id="UP000095657"/>
    </source>
</evidence>
<protein>
    <submittedName>
        <fullName evidence="3">Conjugate transposon protein</fullName>
    </submittedName>
</protein>
<feature type="transmembrane region" description="Helical" evidence="1">
    <location>
        <begin position="16"/>
        <end position="34"/>
    </location>
</feature>
<dbReference type="EMBL" id="CZBL01000016">
    <property type="protein sequence ID" value="CUQ45635.1"/>
    <property type="molecule type" value="Genomic_DNA"/>
</dbReference>
<reference evidence="4 5" key="1">
    <citation type="submission" date="2015-09" db="EMBL/GenBank/DDBJ databases">
        <authorList>
            <consortium name="Pathogen Informatics"/>
        </authorList>
    </citation>
    <scope>NUCLEOTIDE SEQUENCE [LARGE SCALE GENOMIC DNA]</scope>
    <source>
        <strain evidence="2 4">2789STDY5834880</strain>
        <strain evidence="3 5">2789STDY5834946</strain>
    </source>
</reference>
<sequence length="35" mass="4076">MEFKSFKNIESSFRQIRLFTLVFLGICASLTTYAI</sequence>
<dbReference type="AlphaFoldDB" id="A0A174WNC9"/>
<dbReference type="EMBL" id="CZAI01000010">
    <property type="protein sequence ID" value="CUQ00996.1"/>
    <property type="molecule type" value="Genomic_DNA"/>
</dbReference>
<evidence type="ECO:0000313" key="3">
    <source>
        <dbReference type="EMBL" id="CUQ45635.1"/>
    </source>
</evidence>
<name>A0A174WNC9_9BACE</name>
<dbReference type="Proteomes" id="UP000095725">
    <property type="component" value="Unassembled WGS sequence"/>
</dbReference>